<dbReference type="Proteomes" id="UP001610432">
    <property type="component" value="Unassembled WGS sequence"/>
</dbReference>
<dbReference type="InterPro" id="IPR002401">
    <property type="entry name" value="Cyt_P450_E_grp-I"/>
</dbReference>
<dbReference type="PRINTS" id="PR00385">
    <property type="entry name" value="P450"/>
</dbReference>
<protein>
    <submittedName>
        <fullName evidence="10">Cytochrome P450</fullName>
    </submittedName>
</protein>
<dbReference type="Pfam" id="PF00067">
    <property type="entry name" value="p450"/>
    <property type="match status" value="1"/>
</dbReference>
<comment type="similarity">
    <text evidence="2 7">Belongs to the cytochrome P450 family.</text>
</comment>
<dbReference type="SUPFAM" id="SSF48264">
    <property type="entry name" value="Cytochrome P450"/>
    <property type="match status" value="1"/>
</dbReference>
<feature type="transmembrane region" description="Helical" evidence="9">
    <location>
        <begin position="6"/>
        <end position="25"/>
    </location>
</feature>
<comment type="cofactor">
    <cofactor evidence="1">
        <name>heme</name>
        <dbReference type="ChEBI" id="CHEBI:30413"/>
    </cofactor>
</comment>
<evidence type="ECO:0000313" key="10">
    <source>
        <dbReference type="EMBL" id="KAL2869910.1"/>
    </source>
</evidence>
<comment type="caution">
    <text evidence="10">The sequence shown here is derived from an EMBL/GenBank/DDBJ whole genome shotgun (WGS) entry which is preliminary data.</text>
</comment>
<evidence type="ECO:0000256" key="1">
    <source>
        <dbReference type="ARBA" id="ARBA00001971"/>
    </source>
</evidence>
<accession>A0ABR4LZI8</accession>
<keyword evidence="5 7" id="KW-0408">Iron</keyword>
<dbReference type="RefSeq" id="XP_070888889.1">
    <property type="nucleotide sequence ID" value="XM_071034859.1"/>
</dbReference>
<dbReference type="EMBL" id="JBFXLQ010000008">
    <property type="protein sequence ID" value="KAL2869910.1"/>
    <property type="molecule type" value="Genomic_DNA"/>
</dbReference>
<evidence type="ECO:0000256" key="4">
    <source>
        <dbReference type="ARBA" id="ARBA00023002"/>
    </source>
</evidence>
<evidence type="ECO:0000256" key="2">
    <source>
        <dbReference type="ARBA" id="ARBA00010617"/>
    </source>
</evidence>
<evidence type="ECO:0000313" key="11">
    <source>
        <dbReference type="Proteomes" id="UP001610432"/>
    </source>
</evidence>
<name>A0ABR4LZI8_9EURO</name>
<dbReference type="PRINTS" id="PR00463">
    <property type="entry name" value="EP450I"/>
</dbReference>
<dbReference type="CDD" id="cd11063">
    <property type="entry name" value="CYP52"/>
    <property type="match status" value="1"/>
</dbReference>
<dbReference type="InterPro" id="IPR036396">
    <property type="entry name" value="Cyt_P450_sf"/>
</dbReference>
<reference evidence="10 11" key="1">
    <citation type="submission" date="2024-07" db="EMBL/GenBank/DDBJ databases">
        <title>Section-level genome sequencing and comparative genomics of Aspergillus sections Usti and Cavernicolus.</title>
        <authorList>
            <consortium name="Lawrence Berkeley National Laboratory"/>
            <person name="Nybo J.L."/>
            <person name="Vesth T.C."/>
            <person name="Theobald S."/>
            <person name="Frisvad J.C."/>
            <person name="Larsen T.O."/>
            <person name="Kjaerboelling I."/>
            <person name="Rothschild-Mancinelli K."/>
            <person name="Lyhne E.K."/>
            <person name="Kogle M.E."/>
            <person name="Barry K."/>
            <person name="Clum A."/>
            <person name="Na H."/>
            <person name="Ledsgaard L."/>
            <person name="Lin J."/>
            <person name="Lipzen A."/>
            <person name="Kuo A."/>
            <person name="Riley R."/>
            <person name="Mondo S."/>
            <person name="Labutti K."/>
            <person name="Haridas S."/>
            <person name="Pangalinan J."/>
            <person name="Salamov A.A."/>
            <person name="Simmons B.A."/>
            <person name="Magnuson J.K."/>
            <person name="Chen J."/>
            <person name="Drula E."/>
            <person name="Henrissat B."/>
            <person name="Wiebenga A."/>
            <person name="Lubbers R.J."/>
            <person name="Gomes A.C."/>
            <person name="Macurrencykelacurrency M.R."/>
            <person name="Stajich J."/>
            <person name="Grigoriev I.V."/>
            <person name="Mortensen U.H."/>
            <person name="De Vries R.P."/>
            <person name="Baker S.E."/>
            <person name="Andersen M.R."/>
        </authorList>
    </citation>
    <scope>NUCLEOTIDE SEQUENCE [LARGE SCALE GENOMIC DNA]</scope>
    <source>
        <strain evidence="10 11">CBS 449.75</strain>
    </source>
</reference>
<dbReference type="PANTHER" id="PTHR24287">
    <property type="entry name" value="P450, PUTATIVE (EUROFUNG)-RELATED"/>
    <property type="match status" value="1"/>
</dbReference>
<keyword evidence="9" id="KW-1133">Transmembrane helix</keyword>
<dbReference type="GeneID" id="98149931"/>
<dbReference type="Gene3D" id="1.10.630.10">
    <property type="entry name" value="Cytochrome P450"/>
    <property type="match status" value="1"/>
</dbReference>
<feature type="compositionally biased region" description="Low complexity" evidence="8">
    <location>
        <begin position="218"/>
        <end position="232"/>
    </location>
</feature>
<evidence type="ECO:0000256" key="5">
    <source>
        <dbReference type="ARBA" id="ARBA00023004"/>
    </source>
</evidence>
<evidence type="ECO:0000256" key="7">
    <source>
        <dbReference type="RuleBase" id="RU000461"/>
    </source>
</evidence>
<evidence type="ECO:0000256" key="8">
    <source>
        <dbReference type="SAM" id="MobiDB-lite"/>
    </source>
</evidence>
<keyword evidence="11" id="KW-1185">Reference proteome</keyword>
<organism evidence="10 11">
    <name type="scientific">Aspergillus lucknowensis</name>
    <dbReference type="NCBI Taxonomy" id="176173"/>
    <lineage>
        <taxon>Eukaryota</taxon>
        <taxon>Fungi</taxon>
        <taxon>Dikarya</taxon>
        <taxon>Ascomycota</taxon>
        <taxon>Pezizomycotina</taxon>
        <taxon>Eurotiomycetes</taxon>
        <taxon>Eurotiomycetidae</taxon>
        <taxon>Eurotiales</taxon>
        <taxon>Aspergillaceae</taxon>
        <taxon>Aspergillus</taxon>
        <taxon>Aspergillus subgen. Nidulantes</taxon>
    </lineage>
</organism>
<keyword evidence="7" id="KW-0349">Heme</keyword>
<evidence type="ECO:0000256" key="3">
    <source>
        <dbReference type="ARBA" id="ARBA00022723"/>
    </source>
</evidence>
<keyword evidence="6 7" id="KW-0503">Monooxygenase</keyword>
<evidence type="ECO:0000256" key="9">
    <source>
        <dbReference type="SAM" id="Phobius"/>
    </source>
</evidence>
<sequence length="542" mass="60258">MDVDNSSFLWAPSVPLLAIFLSITLPKTQFQRKPSSPSPHTHAPPRWYPHKDPILGLDVLFDIAQSVYNHKFLTFTADLINRFNGTITYLSLGRQAVYTIDPANVHAMLADRTRCQDFGLGPTRRKNWKPLFGSGIFNSDGAVWKHHRSTLRPVLSRAGPHEFEVFETHLQTLMRVVPADGSTVDLQRIFDALTLDVSTHLFLGTSTEVLPSLFGSPGTTDGDGNGNRNRNGAQGQEFAAAFNYAQRAVSGIDDFTLSGLCWKFLFGDSRLEQSLQTVHSFIDEAIEQASETFHADRADSADSPGHQLNGRGQVLLYKLLNEARSREDIKYDIINLLAAGKDSMTSFMGSIWYVLCQRPDVLDNVRAEISVLQGQPPTVEQLSKFSYLHMVLQEVLRLYPPVPANQRTAEADTFLPRGGGPDGKSAMLVPRGASVGYSVYAMHRLPEFFGPDADEFRPERWADVLLNPRPKAYMPFHAGPRTCLGQNLAMSLAKYSTVRLVQFYQSVENRNVEPWEEKLGLNCSSRHGVLVGLTASSQCVSS</sequence>
<proteinExistence type="inferred from homology"/>
<keyword evidence="4 7" id="KW-0560">Oxidoreductase</keyword>
<keyword evidence="9" id="KW-0472">Membrane</keyword>
<dbReference type="PROSITE" id="PS00086">
    <property type="entry name" value="CYTOCHROME_P450"/>
    <property type="match status" value="1"/>
</dbReference>
<keyword evidence="3 7" id="KW-0479">Metal-binding</keyword>
<evidence type="ECO:0000256" key="6">
    <source>
        <dbReference type="ARBA" id="ARBA00023033"/>
    </source>
</evidence>
<gene>
    <name evidence="10" type="ORF">BJX67DRAFT_391831</name>
</gene>
<dbReference type="InterPro" id="IPR047146">
    <property type="entry name" value="Cyt_P450_E_CYP52_fungi"/>
</dbReference>
<feature type="region of interest" description="Disordered" evidence="8">
    <location>
        <begin position="213"/>
        <end position="232"/>
    </location>
</feature>
<dbReference type="InterPro" id="IPR017972">
    <property type="entry name" value="Cyt_P450_CS"/>
</dbReference>
<dbReference type="InterPro" id="IPR001128">
    <property type="entry name" value="Cyt_P450"/>
</dbReference>
<keyword evidence="9" id="KW-0812">Transmembrane</keyword>
<dbReference type="PANTHER" id="PTHR24287:SF17">
    <property type="entry name" value="P450, PUTATIVE (EUROFUNG)-RELATED"/>
    <property type="match status" value="1"/>
</dbReference>